<dbReference type="AlphaFoldDB" id="A0A0V1DY67"/>
<proteinExistence type="predicted"/>
<keyword evidence="1" id="KW-0812">Transmembrane</keyword>
<dbReference type="EMBL" id="JYDR01000192">
    <property type="protein sequence ID" value="KRY65843.1"/>
    <property type="molecule type" value="Genomic_DNA"/>
</dbReference>
<reference evidence="2 3" key="1">
    <citation type="submission" date="2015-01" db="EMBL/GenBank/DDBJ databases">
        <title>Evolution of Trichinella species and genotypes.</title>
        <authorList>
            <person name="Korhonen P.K."/>
            <person name="Edoardo P."/>
            <person name="Giuseppe L.R."/>
            <person name="Gasser R.B."/>
        </authorList>
    </citation>
    <scope>NUCLEOTIDE SEQUENCE [LARGE SCALE GENOMIC DNA]</scope>
    <source>
        <strain evidence="2">ISS13</strain>
    </source>
</reference>
<evidence type="ECO:0000313" key="2">
    <source>
        <dbReference type="EMBL" id="KRY65843.1"/>
    </source>
</evidence>
<keyword evidence="1" id="KW-1133">Transmembrane helix</keyword>
<organism evidence="2 3">
    <name type="scientific">Trichinella pseudospiralis</name>
    <name type="common">Parasitic roundworm</name>
    <dbReference type="NCBI Taxonomy" id="6337"/>
    <lineage>
        <taxon>Eukaryota</taxon>
        <taxon>Metazoa</taxon>
        <taxon>Ecdysozoa</taxon>
        <taxon>Nematoda</taxon>
        <taxon>Enoplea</taxon>
        <taxon>Dorylaimia</taxon>
        <taxon>Trichinellida</taxon>
        <taxon>Trichinellidae</taxon>
        <taxon>Trichinella</taxon>
    </lineage>
</organism>
<gene>
    <name evidence="2" type="ORF">T4A_4487</name>
</gene>
<accession>A0A0V1DY67</accession>
<evidence type="ECO:0000313" key="3">
    <source>
        <dbReference type="Proteomes" id="UP000054632"/>
    </source>
</evidence>
<sequence>MFIPLRYYCDGKLGCSSGGKMSTRITTVQNLEILKVKVMNVLEIITKYESIKELDAENECWYLYFEQHANHNCSQKRSWAKKCYRMHHNCKSFIISLVILVVKLFIWILHLSNVCMSVRIESNEIEKRASSMRSRDGILHLFLRLKSTLMLNRGIRRLYMVALGAVLFVERTTCWYNAFVILLLLMIYGKLWSLLCHHRSFYPASGLHPATLPHEVSMKASERSQRYFVFITEEMFWIEELLFLSTASYASVKLEALAKDVSGKCSSDGLGLSGT</sequence>
<protein>
    <submittedName>
        <fullName evidence="2">Uncharacterized protein</fullName>
    </submittedName>
</protein>
<dbReference type="Proteomes" id="UP000054632">
    <property type="component" value="Unassembled WGS sequence"/>
</dbReference>
<keyword evidence="1" id="KW-0472">Membrane</keyword>
<comment type="caution">
    <text evidence="2">The sequence shown here is derived from an EMBL/GenBank/DDBJ whole genome shotgun (WGS) entry which is preliminary data.</text>
</comment>
<name>A0A0V1DY67_TRIPS</name>
<evidence type="ECO:0000256" key="1">
    <source>
        <dbReference type="SAM" id="Phobius"/>
    </source>
</evidence>
<feature type="transmembrane region" description="Helical" evidence="1">
    <location>
        <begin position="175"/>
        <end position="195"/>
    </location>
</feature>
<feature type="transmembrane region" description="Helical" evidence="1">
    <location>
        <begin position="93"/>
        <end position="116"/>
    </location>
</feature>